<name>A0A367FFV0_9ACTN</name>
<proteinExistence type="predicted"/>
<dbReference type="EMBL" id="QOIL01000013">
    <property type="protein sequence ID" value="RCG28692.1"/>
    <property type="molecule type" value="Genomic_DNA"/>
</dbReference>
<comment type="caution">
    <text evidence="1">The sequence shown here is derived from an EMBL/GenBank/DDBJ whole genome shotgun (WGS) entry which is preliminary data.</text>
</comment>
<keyword evidence="2" id="KW-1185">Reference proteome</keyword>
<dbReference type="AlphaFoldDB" id="A0A367FFV0"/>
<organism evidence="1 2">
    <name type="scientific">Sphaerisporangium album</name>
    <dbReference type="NCBI Taxonomy" id="509200"/>
    <lineage>
        <taxon>Bacteria</taxon>
        <taxon>Bacillati</taxon>
        <taxon>Actinomycetota</taxon>
        <taxon>Actinomycetes</taxon>
        <taxon>Streptosporangiales</taxon>
        <taxon>Streptosporangiaceae</taxon>
        <taxon>Sphaerisporangium</taxon>
    </lineage>
</organism>
<dbReference type="Proteomes" id="UP000253094">
    <property type="component" value="Unassembled WGS sequence"/>
</dbReference>
<accession>A0A367FFV0</accession>
<sequence>MHCGKPLERCFNCLKQWRGIAMRTDQIARDYRAVICLSATLIWIKTDSINTA</sequence>
<evidence type="ECO:0000313" key="1">
    <source>
        <dbReference type="EMBL" id="RCG28692.1"/>
    </source>
</evidence>
<evidence type="ECO:0000313" key="2">
    <source>
        <dbReference type="Proteomes" id="UP000253094"/>
    </source>
</evidence>
<protein>
    <recommendedName>
        <fullName evidence="3">Transposase DDE domain-containing protein</fullName>
    </recommendedName>
</protein>
<dbReference type="OrthoDB" id="4546548at2"/>
<evidence type="ECO:0008006" key="3">
    <source>
        <dbReference type="Google" id="ProtNLM"/>
    </source>
</evidence>
<gene>
    <name evidence="1" type="ORF">DQ384_23440</name>
</gene>
<reference evidence="1 2" key="1">
    <citation type="submission" date="2018-06" db="EMBL/GenBank/DDBJ databases">
        <title>Sphaerisporangium craniellae sp. nov., isolated from a marine sponge in the South China Sea.</title>
        <authorList>
            <person name="Li L."/>
        </authorList>
    </citation>
    <scope>NUCLEOTIDE SEQUENCE [LARGE SCALE GENOMIC DNA]</scope>
    <source>
        <strain evidence="1 2">CCTCC AA 208026</strain>
    </source>
</reference>